<dbReference type="OrthoDB" id="718156at2759"/>
<proteinExistence type="predicted"/>
<feature type="compositionally biased region" description="Basic and acidic residues" evidence="1">
    <location>
        <begin position="8"/>
        <end position="18"/>
    </location>
</feature>
<dbReference type="AlphaFoldDB" id="A0A5J9SV25"/>
<evidence type="ECO:0000313" key="3">
    <source>
        <dbReference type="EMBL" id="TVU24072.1"/>
    </source>
</evidence>
<evidence type="ECO:0000313" key="2">
    <source>
        <dbReference type="EMBL" id="TVU02774.1"/>
    </source>
</evidence>
<dbReference type="Gramene" id="TVU24072">
    <property type="protein sequence ID" value="TVU24072"/>
    <property type="gene ID" value="EJB05_26468"/>
</dbReference>
<name>A0A5J9SV25_9POAL</name>
<feature type="compositionally biased region" description="Acidic residues" evidence="1">
    <location>
        <begin position="118"/>
        <end position="127"/>
    </location>
</feature>
<dbReference type="EMBL" id="RWGY01000013">
    <property type="protein sequence ID" value="TVU24072.1"/>
    <property type="molecule type" value="Genomic_DNA"/>
</dbReference>
<accession>A0A5J9SV25</accession>
<gene>
    <name evidence="3" type="ORF">EJB05_26468</name>
    <name evidence="2" type="ORF">EJB05_51709</name>
</gene>
<organism evidence="2 4">
    <name type="scientific">Eragrostis curvula</name>
    <name type="common">weeping love grass</name>
    <dbReference type="NCBI Taxonomy" id="38414"/>
    <lineage>
        <taxon>Eukaryota</taxon>
        <taxon>Viridiplantae</taxon>
        <taxon>Streptophyta</taxon>
        <taxon>Embryophyta</taxon>
        <taxon>Tracheophyta</taxon>
        <taxon>Spermatophyta</taxon>
        <taxon>Magnoliopsida</taxon>
        <taxon>Liliopsida</taxon>
        <taxon>Poales</taxon>
        <taxon>Poaceae</taxon>
        <taxon>PACMAD clade</taxon>
        <taxon>Chloridoideae</taxon>
        <taxon>Eragrostideae</taxon>
        <taxon>Eragrostidinae</taxon>
        <taxon>Eragrostis</taxon>
    </lineage>
</organism>
<sequence>MASSSRLVSDEELQKSRDDLDELLSRSTIDEEFRSYSDEEDNKKEEKDKTRKKKKKLSLYEPKTINALAQENEEEYGDYKTLVTVAGAFTKRYHDRIHAAQEKMRREVETKGCFTYEVTDDEEEDDNVGAPASRKQTGGRVRKLN</sequence>
<reference evidence="2 4" key="1">
    <citation type="journal article" date="2019" name="Sci. Rep.">
        <title>A high-quality genome of Eragrostis curvula grass provides insights into Poaceae evolution and supports new strategies to enhance forage quality.</title>
        <authorList>
            <person name="Carballo J."/>
            <person name="Santos B.A.C.M."/>
            <person name="Zappacosta D."/>
            <person name="Garbus I."/>
            <person name="Selva J.P."/>
            <person name="Gallo C.A."/>
            <person name="Diaz A."/>
            <person name="Albertini E."/>
            <person name="Caccamo M."/>
            <person name="Echenique V."/>
        </authorList>
    </citation>
    <scope>NUCLEOTIDE SEQUENCE [LARGE SCALE GENOMIC DNA]</scope>
    <source>
        <strain evidence="4">cv. Victoria</strain>
        <tissue evidence="2">Leaf</tissue>
    </source>
</reference>
<evidence type="ECO:0000313" key="4">
    <source>
        <dbReference type="Proteomes" id="UP000324897"/>
    </source>
</evidence>
<comment type="caution">
    <text evidence="2">The sequence shown here is derived from an EMBL/GenBank/DDBJ whole genome shotgun (WGS) entry which is preliminary data.</text>
</comment>
<dbReference type="EMBL" id="RWGY01000279">
    <property type="protein sequence ID" value="TVU02774.1"/>
    <property type="molecule type" value="Genomic_DNA"/>
</dbReference>
<evidence type="ECO:0000256" key="1">
    <source>
        <dbReference type="SAM" id="MobiDB-lite"/>
    </source>
</evidence>
<feature type="region of interest" description="Disordered" evidence="1">
    <location>
        <begin position="31"/>
        <end position="56"/>
    </location>
</feature>
<feature type="region of interest" description="Disordered" evidence="1">
    <location>
        <begin position="1"/>
        <end position="20"/>
    </location>
</feature>
<keyword evidence="4" id="KW-1185">Reference proteome</keyword>
<feature type="region of interest" description="Disordered" evidence="1">
    <location>
        <begin position="117"/>
        <end position="145"/>
    </location>
</feature>
<protein>
    <submittedName>
        <fullName evidence="2">Uncharacterized protein</fullName>
    </submittedName>
</protein>
<feature type="compositionally biased region" description="Basic and acidic residues" evidence="1">
    <location>
        <begin position="31"/>
        <end position="49"/>
    </location>
</feature>
<dbReference type="Proteomes" id="UP000324897">
    <property type="component" value="Chromosome 2"/>
</dbReference>
<dbReference type="Gramene" id="TVU02774">
    <property type="protein sequence ID" value="TVU02774"/>
    <property type="gene ID" value="EJB05_51709"/>
</dbReference>